<organism evidence="3">
    <name type="scientific">marine metagenome</name>
    <dbReference type="NCBI Taxonomy" id="408172"/>
    <lineage>
        <taxon>unclassified sequences</taxon>
        <taxon>metagenomes</taxon>
        <taxon>ecological metagenomes</taxon>
    </lineage>
</organism>
<feature type="domain" description="DUF2172" evidence="1">
    <location>
        <begin position="45"/>
        <end position="138"/>
    </location>
</feature>
<evidence type="ECO:0000313" key="3">
    <source>
        <dbReference type="EMBL" id="SVA06490.1"/>
    </source>
</evidence>
<dbReference type="InterPro" id="IPR032610">
    <property type="entry name" value="DUF2172"/>
</dbReference>
<accession>A0A381SR78</accession>
<protein>
    <recommendedName>
        <fullName evidence="4">DUF4910 domain-containing protein</fullName>
    </recommendedName>
</protein>
<proteinExistence type="predicted"/>
<dbReference type="EMBL" id="UINC01003458">
    <property type="protein sequence ID" value="SVA06490.1"/>
    <property type="molecule type" value="Genomic_DNA"/>
</dbReference>
<sequence length="206" mass="23699">MFPISRSITGNGNRETLRVLQELVPISIEEYPSQTKAYDWTIPGEWSIRSAWIKNSLGVKLVDWSECNLHVVGYSEPVHQFMKYEQLAENLHYLDHFPDAIPYRTTYYKKDWGFCVTRAQNLALLESKGELEIYIDSTIDDSGSMSIGEIIIPGKNRQEYLVSTYICHPSMANDNLSGVLATTYLAKLMIEQGKPEYSWRFVFVPE</sequence>
<name>A0A381SR78_9ZZZZ</name>
<dbReference type="Gene3D" id="3.40.630.10">
    <property type="entry name" value="Zn peptidases"/>
    <property type="match status" value="2"/>
</dbReference>
<dbReference type="AlphaFoldDB" id="A0A381SR78"/>
<reference evidence="3" key="1">
    <citation type="submission" date="2018-05" db="EMBL/GenBank/DDBJ databases">
        <authorList>
            <person name="Lanie J.A."/>
            <person name="Ng W.-L."/>
            <person name="Kazmierczak K.M."/>
            <person name="Andrzejewski T.M."/>
            <person name="Davidsen T.M."/>
            <person name="Wayne K.J."/>
            <person name="Tettelin H."/>
            <person name="Glass J.I."/>
            <person name="Rusch D."/>
            <person name="Podicherti R."/>
            <person name="Tsui H.-C.T."/>
            <person name="Winkler M.E."/>
        </authorList>
    </citation>
    <scope>NUCLEOTIDE SEQUENCE</scope>
</reference>
<evidence type="ECO:0000259" key="1">
    <source>
        <dbReference type="Pfam" id="PF09940"/>
    </source>
</evidence>
<feature type="non-terminal residue" evidence="3">
    <location>
        <position position="206"/>
    </location>
</feature>
<dbReference type="Pfam" id="PF16254">
    <property type="entry name" value="DUF4910"/>
    <property type="match status" value="1"/>
</dbReference>
<gene>
    <name evidence="3" type="ORF">METZ01_LOCUS59344</name>
</gene>
<dbReference type="SUPFAM" id="SSF53187">
    <property type="entry name" value="Zn-dependent exopeptidases"/>
    <property type="match status" value="1"/>
</dbReference>
<evidence type="ECO:0000259" key="2">
    <source>
        <dbReference type="Pfam" id="PF16254"/>
    </source>
</evidence>
<feature type="domain" description="DUF4910" evidence="2">
    <location>
        <begin position="1"/>
        <end position="206"/>
    </location>
</feature>
<dbReference type="Pfam" id="PF09940">
    <property type="entry name" value="DUF2172"/>
    <property type="match status" value="1"/>
</dbReference>
<dbReference type="InterPro" id="IPR032589">
    <property type="entry name" value="DUF4910"/>
</dbReference>
<evidence type="ECO:0008006" key="4">
    <source>
        <dbReference type="Google" id="ProtNLM"/>
    </source>
</evidence>